<protein>
    <submittedName>
        <fullName evidence="3">RCG45453</fullName>
    </submittedName>
</protein>
<sequence length="108" mass="11404">MEGVMADLSPTTQGNPEKTLISKYGGLPVPVPVPELEPELRSRALSRPRAWEMDVASSSTRGPAPAPKAASCAKPLNSAGICFLASYEAAGFVCLLCFVCFANVSEKF</sequence>
<keyword evidence="2" id="KW-0472">Membrane</keyword>
<evidence type="ECO:0000313" key="4">
    <source>
        <dbReference type="Proteomes" id="UP000234681"/>
    </source>
</evidence>
<organism evidence="3 4">
    <name type="scientific">Rattus norvegicus</name>
    <name type="common">Rat</name>
    <dbReference type="NCBI Taxonomy" id="10116"/>
    <lineage>
        <taxon>Eukaryota</taxon>
        <taxon>Metazoa</taxon>
        <taxon>Chordata</taxon>
        <taxon>Craniata</taxon>
        <taxon>Vertebrata</taxon>
        <taxon>Euteleostomi</taxon>
        <taxon>Mammalia</taxon>
        <taxon>Eutheria</taxon>
        <taxon>Euarchontoglires</taxon>
        <taxon>Glires</taxon>
        <taxon>Rodentia</taxon>
        <taxon>Myomorpha</taxon>
        <taxon>Muroidea</taxon>
        <taxon>Muridae</taxon>
        <taxon>Murinae</taxon>
        <taxon>Rattus</taxon>
    </lineage>
</organism>
<dbReference type="AlphaFoldDB" id="A6JT69"/>
<feature type="region of interest" description="Disordered" evidence="1">
    <location>
        <begin position="1"/>
        <end position="23"/>
    </location>
</feature>
<name>A6JT69_RAT</name>
<gene>
    <name evidence="3" type="ORF">rCG_45453</name>
</gene>
<proteinExistence type="predicted"/>
<accession>A6JT69</accession>
<reference evidence="3 4" key="1">
    <citation type="submission" date="2005-09" db="EMBL/GenBank/DDBJ databases">
        <authorList>
            <person name="Mural R.J."/>
            <person name="Li P.W."/>
            <person name="Adams M.D."/>
            <person name="Amanatides P.G."/>
            <person name="Baden-Tillson H."/>
            <person name="Barnstead M."/>
            <person name="Chin S.H."/>
            <person name="Dew I."/>
            <person name="Evans C.A."/>
            <person name="Ferriera S."/>
            <person name="Flanigan M."/>
            <person name="Fosler C."/>
            <person name="Glodek A."/>
            <person name="Gu Z."/>
            <person name="Holt R.A."/>
            <person name="Jennings D."/>
            <person name="Kraft C.L."/>
            <person name="Lu F."/>
            <person name="Nguyen T."/>
            <person name="Nusskern D.R."/>
            <person name="Pfannkoch C.M."/>
            <person name="Sitter C."/>
            <person name="Sutton G.G."/>
            <person name="Venter J.C."/>
            <person name="Wang Z."/>
            <person name="Woodage T."/>
            <person name="Zheng X.H."/>
            <person name="Zhong F."/>
        </authorList>
    </citation>
    <scope>NUCLEOTIDE SEQUENCE [LARGE SCALE GENOMIC DNA]</scope>
    <source>
        <strain>BN</strain>
        <strain evidence="4">Sprague-Dawley</strain>
    </source>
</reference>
<feature type="transmembrane region" description="Helical" evidence="2">
    <location>
        <begin position="84"/>
        <end position="104"/>
    </location>
</feature>
<keyword evidence="2" id="KW-1133">Transmembrane helix</keyword>
<evidence type="ECO:0000313" key="3">
    <source>
        <dbReference type="EMBL" id="EDL93578.1"/>
    </source>
</evidence>
<dbReference type="Proteomes" id="UP000234681">
    <property type="component" value="Chromosome 3"/>
</dbReference>
<evidence type="ECO:0000256" key="2">
    <source>
        <dbReference type="SAM" id="Phobius"/>
    </source>
</evidence>
<dbReference type="EMBL" id="CH474001">
    <property type="protein sequence ID" value="EDL93578.1"/>
    <property type="molecule type" value="Genomic_DNA"/>
</dbReference>
<keyword evidence="2" id="KW-0812">Transmembrane</keyword>
<evidence type="ECO:0000256" key="1">
    <source>
        <dbReference type="SAM" id="MobiDB-lite"/>
    </source>
</evidence>